<dbReference type="RefSeq" id="WP_367843422.1">
    <property type="nucleotide sequence ID" value="NZ_JBFOHL010000002.1"/>
</dbReference>
<dbReference type="Proteomes" id="UP001556170">
    <property type="component" value="Unassembled WGS sequence"/>
</dbReference>
<comment type="caution">
    <text evidence="1">The sequence shown here is derived from an EMBL/GenBank/DDBJ whole genome shotgun (WGS) entry which is preliminary data.</text>
</comment>
<accession>A0ABV3QML6</accession>
<sequence>MNPLQDKEKALLAEIIERVNGLFEGGISEGDKLVYVNGVIKGKLLENETLVQQAGSNSKEQFANSPDLGEALLHAIMDALEVHSSMSNQALGSERVRDGMKHTLLGPGQLYELLRAKAEQRGAMR</sequence>
<name>A0ABV3QML6_9GAMM</name>
<protein>
    <submittedName>
        <fullName evidence="1">Uncharacterized protein</fullName>
    </submittedName>
</protein>
<proteinExistence type="predicted"/>
<organism evidence="1 2">
    <name type="scientific">Rhodanobacter geophilus</name>
    <dbReference type="NCBI Taxonomy" id="3162488"/>
    <lineage>
        <taxon>Bacteria</taxon>
        <taxon>Pseudomonadati</taxon>
        <taxon>Pseudomonadota</taxon>
        <taxon>Gammaproteobacteria</taxon>
        <taxon>Lysobacterales</taxon>
        <taxon>Rhodanobacteraceae</taxon>
        <taxon>Rhodanobacter</taxon>
    </lineage>
</organism>
<gene>
    <name evidence="1" type="ORF">ABQJ56_02525</name>
</gene>
<dbReference type="EMBL" id="JBFOHL010000002">
    <property type="protein sequence ID" value="MEW9623108.1"/>
    <property type="molecule type" value="Genomic_DNA"/>
</dbReference>
<evidence type="ECO:0000313" key="2">
    <source>
        <dbReference type="Proteomes" id="UP001556170"/>
    </source>
</evidence>
<keyword evidence="2" id="KW-1185">Reference proteome</keyword>
<evidence type="ECO:0000313" key="1">
    <source>
        <dbReference type="EMBL" id="MEW9623108.1"/>
    </source>
</evidence>
<reference evidence="1 2" key="1">
    <citation type="submission" date="2024-06" db="EMBL/GenBank/DDBJ databases">
        <authorList>
            <person name="Woo H."/>
        </authorList>
    </citation>
    <scope>NUCLEOTIDE SEQUENCE [LARGE SCALE GENOMIC DNA]</scope>
    <source>
        <strain evidence="1 2">S2-g</strain>
    </source>
</reference>